<gene>
    <name evidence="2" type="ORF">FR932_10840</name>
</gene>
<keyword evidence="3" id="KW-1185">Reference proteome</keyword>
<keyword evidence="2" id="KW-0223">Dioxygenase</keyword>
<dbReference type="PANTHER" id="PTHR36423:SF2">
    <property type="entry name" value="AFR070WP"/>
    <property type="match status" value="1"/>
</dbReference>
<dbReference type="AlphaFoldDB" id="A0A5J6WJT7"/>
<dbReference type="RefSeq" id="WP_019440642.1">
    <property type="nucleotide sequence ID" value="NZ_ALOE01000009.1"/>
</dbReference>
<reference evidence="2 3" key="1">
    <citation type="submission" date="2019-09" db="EMBL/GenBank/DDBJ databases">
        <title>Hybrid Assembly of the complete Genome of the Deep-Sea Bacterium Moritella marina from long Nanopore and Illumina reads.</title>
        <authorList>
            <person name="Magin S."/>
            <person name="Georgoulis A."/>
            <person name="Papadimitriou K."/>
            <person name="Iliakis G."/>
            <person name="Vorgias C.E."/>
        </authorList>
    </citation>
    <scope>NUCLEOTIDE SEQUENCE [LARGE SCALE GENOMIC DNA]</scope>
    <source>
        <strain evidence="2 3">MP-1</strain>
    </source>
</reference>
<dbReference type="InterPro" id="IPR014980">
    <property type="entry name" value="DOPA_dioxygen"/>
</dbReference>
<name>A0A5J6WJT7_MORMI</name>
<keyword evidence="2" id="KW-0560">Oxidoreductase</keyword>
<dbReference type="InterPro" id="IPR023389">
    <property type="entry name" value="DOPA-like_sf"/>
</dbReference>
<dbReference type="OrthoDB" id="572228at2"/>
<dbReference type="PANTHER" id="PTHR36423">
    <property type="entry name" value="AFR070WP"/>
    <property type="match status" value="1"/>
</dbReference>
<dbReference type="Gene3D" id="3.30.70.1240">
    <property type="entry name" value="DOPA-like domains"/>
    <property type="match status" value="1"/>
</dbReference>
<feature type="region of interest" description="Disordered" evidence="1">
    <location>
        <begin position="1"/>
        <end position="20"/>
    </location>
</feature>
<protein>
    <submittedName>
        <fullName evidence="2">DOPA 4,5-dioxygenase family protein</fullName>
    </submittedName>
</protein>
<dbReference type="Pfam" id="PF08883">
    <property type="entry name" value="DOPA_dioxygen"/>
    <property type="match status" value="1"/>
</dbReference>
<dbReference type="SUPFAM" id="SSF143410">
    <property type="entry name" value="DOPA-like"/>
    <property type="match status" value="1"/>
</dbReference>
<dbReference type="Proteomes" id="UP000327424">
    <property type="component" value="Chromosome"/>
</dbReference>
<evidence type="ECO:0000313" key="2">
    <source>
        <dbReference type="EMBL" id="QFI38307.1"/>
    </source>
</evidence>
<organism evidence="2 3">
    <name type="scientific">Moritella marina ATCC 15381</name>
    <dbReference type="NCBI Taxonomy" id="1202962"/>
    <lineage>
        <taxon>Bacteria</taxon>
        <taxon>Pseudomonadati</taxon>
        <taxon>Pseudomonadota</taxon>
        <taxon>Gammaproteobacteria</taxon>
        <taxon>Alteromonadales</taxon>
        <taxon>Moritellaceae</taxon>
        <taxon>Moritella</taxon>
    </lineage>
</organism>
<evidence type="ECO:0000256" key="1">
    <source>
        <dbReference type="SAM" id="MobiDB-lite"/>
    </source>
</evidence>
<dbReference type="EMBL" id="CP044399">
    <property type="protein sequence ID" value="QFI38307.1"/>
    <property type="molecule type" value="Genomic_DNA"/>
</dbReference>
<dbReference type="PIRSF" id="PIRSF028139">
    <property type="entry name" value="DOPA-diox_rel_Mll2280"/>
    <property type="match status" value="1"/>
</dbReference>
<accession>A0A5J6WJT7</accession>
<sequence>MSSNPHTQDHNLTNEQGNDLSNSHDSYHAHFYFDESSLALVTVLRTTIRDELGLEVGNLNTRLVGPHPQWSFAATFHHADFAAFVPWVKENRQDLSVLIHAVTGDDLIDHTEHVHWLGSAIKLDLSSF</sequence>
<dbReference type="KEGG" id="mmaa:FR932_10840"/>
<dbReference type="GO" id="GO:0051213">
    <property type="term" value="F:dioxygenase activity"/>
    <property type="evidence" value="ECO:0007669"/>
    <property type="project" value="UniProtKB-KW"/>
</dbReference>
<proteinExistence type="predicted"/>
<evidence type="ECO:0000313" key="3">
    <source>
        <dbReference type="Proteomes" id="UP000327424"/>
    </source>
</evidence>